<evidence type="ECO:0000313" key="2">
    <source>
        <dbReference type="Proteomes" id="UP000092634"/>
    </source>
</evidence>
<proteinExistence type="predicted"/>
<protein>
    <submittedName>
        <fullName evidence="1">Uncharacterized protein</fullName>
    </submittedName>
</protein>
<accession>A0A1E8PQ33</accession>
<comment type="caution">
    <text evidence="1">The sequence shown here is derived from an EMBL/GenBank/DDBJ whole genome shotgun (WGS) entry which is preliminary data.</text>
</comment>
<organism evidence="1 2">
    <name type="scientific">Janthinobacterium lividum</name>
    <dbReference type="NCBI Taxonomy" id="29581"/>
    <lineage>
        <taxon>Bacteria</taxon>
        <taxon>Pseudomonadati</taxon>
        <taxon>Pseudomonadota</taxon>
        <taxon>Betaproteobacteria</taxon>
        <taxon>Burkholderiales</taxon>
        <taxon>Oxalobacteraceae</taxon>
        <taxon>Janthinobacterium</taxon>
    </lineage>
</organism>
<name>A0A1E8PQ33_9BURK</name>
<dbReference type="Proteomes" id="UP000092634">
    <property type="component" value="Unassembled WGS sequence"/>
</dbReference>
<dbReference type="EMBL" id="MAQB02000001">
    <property type="protein sequence ID" value="OFJ48107.1"/>
    <property type="molecule type" value="Genomic_DNA"/>
</dbReference>
<evidence type="ECO:0000313" key="1">
    <source>
        <dbReference type="EMBL" id="OFJ48107.1"/>
    </source>
</evidence>
<reference evidence="1 2" key="1">
    <citation type="submission" date="2016-10" db="EMBL/GenBank/DDBJ databases">
        <title>Updated version of Genome Assembly of Janthinobacterium lividum ERGS5:01.</title>
        <authorList>
            <person name="Kumar R."/>
            <person name="Acharya V."/>
            <person name="Singh D."/>
        </authorList>
    </citation>
    <scope>NUCLEOTIDE SEQUENCE [LARGE SCALE GENOMIC DNA]</scope>
    <source>
        <strain evidence="1 2">ERGS5:01</strain>
    </source>
</reference>
<sequence>MENMKRLRDLGLPTDLFHEGFWEREQEARKHELVLLAMFEAGWKSGYWDNLSLPFQDIIDRWKAEIASPMHFASIGPNPRWMPMLNRTEREWQRRNDGRMGKSWKAYKRRMLIKNRAAAGKPPPKFKT</sequence>
<dbReference type="AlphaFoldDB" id="A0A1E8PQ33"/>
<gene>
    <name evidence="1" type="ORF">BA896_003060</name>
</gene>